<keyword evidence="2" id="KW-1048">Host nucleus</keyword>
<evidence type="ECO:0000256" key="8">
    <source>
        <dbReference type="SAM" id="MobiDB-lite"/>
    </source>
</evidence>
<proteinExistence type="inferred from homology"/>
<keyword evidence="6" id="KW-0118">Viral capsid assembly</keyword>
<accession>A0A5P9VI05</accession>
<dbReference type="RefSeq" id="YP_010796145.1">
    <property type="nucleotide sequence ID" value="NC_075965.1"/>
</dbReference>
<evidence type="ECO:0000256" key="7">
    <source>
        <dbReference type="ARBA" id="ARBA00023125"/>
    </source>
</evidence>
<feature type="region of interest" description="Disordered" evidence="8">
    <location>
        <begin position="194"/>
        <end position="215"/>
    </location>
</feature>
<evidence type="ECO:0000313" key="10">
    <source>
        <dbReference type="Proteomes" id="UP000386070"/>
    </source>
</evidence>
<keyword evidence="3" id="KW-1188">Viral release from host cell</keyword>
<feature type="compositionally biased region" description="Low complexity" evidence="8">
    <location>
        <begin position="240"/>
        <end position="254"/>
    </location>
</feature>
<dbReference type="GO" id="GO:0044423">
    <property type="term" value="C:virion component"/>
    <property type="evidence" value="ECO:0007669"/>
    <property type="project" value="UniProtKB-KW"/>
</dbReference>
<name>A0A5P9VI05_9ADEN</name>
<keyword evidence="4" id="KW-0946">Virion</keyword>
<dbReference type="Proteomes" id="UP000386070">
    <property type="component" value="Segment"/>
</dbReference>
<organism evidence="9 10">
    <name type="scientific">Mastadenovirus porcusquartum</name>
    <dbReference type="NCBI Taxonomy" id="3241439"/>
    <lineage>
        <taxon>Viruses</taxon>
        <taxon>Varidnaviria</taxon>
        <taxon>Bamfordvirae</taxon>
        <taxon>Preplasmiviricota</taxon>
        <taxon>Polisuviricotina</taxon>
        <taxon>Pharingeaviricetes</taxon>
        <taxon>Rowavirales</taxon>
        <taxon>Adenoviridae</taxon>
        <taxon>Mastadenovirus</taxon>
    </lineage>
</organism>
<protein>
    <submittedName>
        <fullName evidence="9">PV</fullName>
    </submittedName>
</protein>
<evidence type="ECO:0000256" key="5">
    <source>
        <dbReference type="ARBA" id="ARBA00022921"/>
    </source>
</evidence>
<feature type="region of interest" description="Disordered" evidence="8">
    <location>
        <begin position="240"/>
        <end position="279"/>
    </location>
</feature>
<evidence type="ECO:0000256" key="2">
    <source>
        <dbReference type="ARBA" id="ARBA00022562"/>
    </source>
</evidence>
<dbReference type="InterPro" id="IPR005608">
    <property type="entry name" value="Adeno_V"/>
</dbReference>
<dbReference type="GeneID" id="80533576"/>
<dbReference type="Pfam" id="PF03910">
    <property type="entry name" value="Adeno_PV"/>
    <property type="match status" value="1"/>
</dbReference>
<feature type="region of interest" description="Disordered" evidence="8">
    <location>
        <begin position="1"/>
        <end position="33"/>
    </location>
</feature>
<comment type="similarity">
    <text evidence="1">Belongs to the adenoviridae core-capsid bridging protein family.</text>
</comment>
<feature type="compositionally biased region" description="Basic residues" evidence="8">
    <location>
        <begin position="255"/>
        <end position="268"/>
    </location>
</feature>
<evidence type="ECO:0000256" key="6">
    <source>
        <dbReference type="ARBA" id="ARBA00022950"/>
    </source>
</evidence>
<dbReference type="EMBL" id="MK774519">
    <property type="protein sequence ID" value="QFX65713.1"/>
    <property type="molecule type" value="Genomic_DNA"/>
</dbReference>
<reference evidence="9 10" key="1">
    <citation type="submission" date="2019-04" db="EMBL/GenBank/DDBJ databases">
        <title>Characterization of the first genome of Porcine mastadenovirus B (HNU1 strain) and implications on its lymphotropy and special origin.</title>
        <authorList>
            <person name="Liu S.-J."/>
            <person name="Wang Q."/>
            <person name="Li T.-T."/>
            <person name="Zhang S.-H."/>
            <person name="Li J.-Y."/>
            <person name="Wu L.-J."/>
            <person name="Qiu Y."/>
            <person name="Ge X.-Y."/>
        </authorList>
    </citation>
    <scope>NUCLEOTIDE SEQUENCE [LARGE SCALE GENOMIC DNA]</scope>
    <source>
        <strain evidence="9">HNU1</strain>
    </source>
</reference>
<evidence type="ECO:0000256" key="3">
    <source>
        <dbReference type="ARBA" id="ARBA00022612"/>
    </source>
</evidence>
<dbReference type="KEGG" id="vg:80533576"/>
<keyword evidence="10" id="KW-1185">Reference proteome</keyword>
<dbReference type="GO" id="GO:0003677">
    <property type="term" value="F:DNA binding"/>
    <property type="evidence" value="ECO:0007669"/>
    <property type="project" value="UniProtKB-KW"/>
</dbReference>
<keyword evidence="7" id="KW-0238">DNA-binding</keyword>
<keyword evidence="5" id="KW-0426">Late protein</keyword>
<evidence type="ECO:0000256" key="1">
    <source>
        <dbReference type="ARBA" id="ARBA00008293"/>
    </source>
</evidence>
<evidence type="ECO:0000313" key="9">
    <source>
        <dbReference type="EMBL" id="QFX65713.1"/>
    </source>
</evidence>
<evidence type="ECO:0000256" key="4">
    <source>
        <dbReference type="ARBA" id="ARBA00022844"/>
    </source>
</evidence>
<sequence length="313" mass="34914">MLSRGSGVKKEGKVKSKKRKRGAKDEGQALGEFAHQTLRRRTYNYRGRRGRLMVRPGVSLLYQPGVRSGPAYKRSYDEVMTSPRILEEAAARENEFAYGKRFLLDVGNPTPSMQTLIPQGPLSLPTASKRRVEPTVEVLMSKKGRMSESETPVSMWLPETAAQPTVKVRRIKQITPDLGIQPIDIEVPLQAAAPTAPEGPVVSDMDHSTPAPDDSMEVAQQRFQPPTRASVTPAQYRLHPSMVLSAPSSSSQPPRRLRRRRRRRRRTGAVKPPAFPQVRYHPSITPVAQARLPEVRYHPSISAPVAPMRLVSL</sequence>